<evidence type="ECO:0000256" key="3">
    <source>
        <dbReference type="ARBA" id="ARBA00023284"/>
    </source>
</evidence>
<dbReference type="Pfam" id="PF00085">
    <property type="entry name" value="Thioredoxin"/>
    <property type="match status" value="1"/>
</dbReference>
<dbReference type="SUPFAM" id="SSF52833">
    <property type="entry name" value="Thioredoxin-like"/>
    <property type="match status" value="1"/>
</dbReference>
<organism evidence="5 6">
    <name type="scientific">Psychrobacillus mangrovi</name>
    <dbReference type="NCBI Taxonomy" id="3117745"/>
    <lineage>
        <taxon>Bacteria</taxon>
        <taxon>Bacillati</taxon>
        <taxon>Bacillota</taxon>
        <taxon>Bacilli</taxon>
        <taxon>Bacillales</taxon>
        <taxon>Bacillaceae</taxon>
        <taxon>Psychrobacillus</taxon>
    </lineage>
</organism>
<feature type="domain" description="Thioredoxin" evidence="4">
    <location>
        <begin position="33"/>
        <end position="155"/>
    </location>
</feature>
<sequence>MKKLAIFGGIIVVVFALIIVLTNQANKSKLADSPYDKKDLNQSTIDLIDDENYQNIINPDELEAKIKSGEPVTAYFFSPECVHCQEMTPRLTPLADENGVEIVKYNILEYEQGWDNYQIRATPTLVYFDGGKEVQRVEGAVPNEDIQAFFDQVVLK</sequence>
<dbReference type="Proteomes" id="UP001364890">
    <property type="component" value="Unassembled WGS sequence"/>
</dbReference>
<evidence type="ECO:0000256" key="1">
    <source>
        <dbReference type="ARBA" id="ARBA00008987"/>
    </source>
</evidence>
<keyword evidence="2" id="KW-1015">Disulfide bond</keyword>
<reference evidence="5 6" key="1">
    <citation type="submission" date="2024-01" db="EMBL/GenBank/DDBJ databases">
        <title>Seven novel Bacillus-like species.</title>
        <authorList>
            <person name="Liu G."/>
        </authorList>
    </citation>
    <scope>NUCLEOTIDE SEQUENCE [LARGE SCALE GENOMIC DNA]</scope>
    <source>
        <strain evidence="5 6">FJAT-51614</strain>
    </source>
</reference>
<evidence type="ECO:0000313" key="5">
    <source>
        <dbReference type="EMBL" id="MEI4770336.1"/>
    </source>
</evidence>
<dbReference type="RefSeq" id="WP_336497899.1">
    <property type="nucleotide sequence ID" value="NZ_JBAWSY010000008.1"/>
</dbReference>
<accession>A0ABU8F8I0</accession>
<protein>
    <submittedName>
        <fullName evidence="5">Thioredoxin family protein</fullName>
    </submittedName>
</protein>
<dbReference type="EMBL" id="JBAWSY010000008">
    <property type="protein sequence ID" value="MEI4770336.1"/>
    <property type="molecule type" value="Genomic_DNA"/>
</dbReference>
<dbReference type="PROSITE" id="PS51352">
    <property type="entry name" value="THIOREDOXIN_2"/>
    <property type="match status" value="1"/>
</dbReference>
<proteinExistence type="inferred from homology"/>
<keyword evidence="3" id="KW-0676">Redox-active center</keyword>
<dbReference type="InterPro" id="IPR013766">
    <property type="entry name" value="Thioredoxin_domain"/>
</dbReference>
<dbReference type="PANTHER" id="PTHR45663:SF11">
    <property type="entry name" value="GEO12009P1"/>
    <property type="match status" value="1"/>
</dbReference>
<evidence type="ECO:0000259" key="4">
    <source>
        <dbReference type="PROSITE" id="PS51352"/>
    </source>
</evidence>
<comment type="similarity">
    <text evidence="1">Belongs to the thioredoxin family.</text>
</comment>
<evidence type="ECO:0000313" key="6">
    <source>
        <dbReference type="Proteomes" id="UP001364890"/>
    </source>
</evidence>
<dbReference type="InterPro" id="IPR036249">
    <property type="entry name" value="Thioredoxin-like_sf"/>
</dbReference>
<comment type="caution">
    <text evidence="5">The sequence shown here is derived from an EMBL/GenBank/DDBJ whole genome shotgun (WGS) entry which is preliminary data.</text>
</comment>
<gene>
    <name evidence="5" type="ORF">WAX74_11890</name>
</gene>
<dbReference type="CDD" id="cd02947">
    <property type="entry name" value="TRX_family"/>
    <property type="match status" value="1"/>
</dbReference>
<evidence type="ECO:0000256" key="2">
    <source>
        <dbReference type="ARBA" id="ARBA00023157"/>
    </source>
</evidence>
<name>A0ABU8F8I0_9BACI</name>
<dbReference type="Gene3D" id="3.40.30.10">
    <property type="entry name" value="Glutaredoxin"/>
    <property type="match status" value="1"/>
</dbReference>
<keyword evidence="6" id="KW-1185">Reference proteome</keyword>
<dbReference type="PANTHER" id="PTHR45663">
    <property type="entry name" value="GEO12009P1"/>
    <property type="match status" value="1"/>
</dbReference>